<evidence type="ECO:0000313" key="2">
    <source>
        <dbReference type="EMBL" id="URD74593.1"/>
    </source>
</evidence>
<feature type="compositionally biased region" description="Basic and acidic residues" evidence="1">
    <location>
        <begin position="114"/>
        <end position="129"/>
    </location>
</feature>
<dbReference type="EMBL" id="CP097502">
    <property type="protein sequence ID" value="URD74593.1"/>
    <property type="molecule type" value="Genomic_DNA"/>
</dbReference>
<accession>A0A9E7JB14</accession>
<sequence length="235" mass="24870">MHGKKKKGGGAQGGLCAPFGETTFYRDPGAHGAESGKRWVVSVRFGPVDGSCSRPSSSPKGGCALLDRRGRDLQQGGSDAPPDPSDAQVSADPLAGVPRELRVSESTHLSECSSQERVESKDERSEPDRSPLLSYRRLNRLDGGRAHHASGVTGPTPQVGAVVNLASSWGDAEEKRRRAVTSWVDGSAGGAMTSSGSRPKTWCLVILNIPITPPLKKPLLRDNLEGVARKNLVAD</sequence>
<dbReference type="Proteomes" id="UP001055439">
    <property type="component" value="Chromosome 1"/>
</dbReference>
<feature type="region of interest" description="Disordered" evidence="1">
    <location>
        <begin position="48"/>
        <end position="134"/>
    </location>
</feature>
<gene>
    <name evidence="2" type="ORF">MUK42_29815</name>
</gene>
<reference evidence="2" key="1">
    <citation type="submission" date="2022-05" db="EMBL/GenBank/DDBJ databases">
        <title>The Musa troglodytarum L. genome provides insights into the mechanism of non-climacteric behaviour and enrichment of carotenoids.</title>
        <authorList>
            <person name="Wang J."/>
        </authorList>
    </citation>
    <scope>NUCLEOTIDE SEQUENCE</scope>
    <source>
        <tissue evidence="2">Leaf</tissue>
    </source>
</reference>
<evidence type="ECO:0000256" key="1">
    <source>
        <dbReference type="SAM" id="MobiDB-lite"/>
    </source>
</evidence>
<dbReference type="AlphaFoldDB" id="A0A9E7JB14"/>
<evidence type="ECO:0000313" key="3">
    <source>
        <dbReference type="Proteomes" id="UP001055439"/>
    </source>
</evidence>
<organism evidence="2 3">
    <name type="scientific">Musa troglodytarum</name>
    <name type="common">fe'i banana</name>
    <dbReference type="NCBI Taxonomy" id="320322"/>
    <lineage>
        <taxon>Eukaryota</taxon>
        <taxon>Viridiplantae</taxon>
        <taxon>Streptophyta</taxon>
        <taxon>Embryophyta</taxon>
        <taxon>Tracheophyta</taxon>
        <taxon>Spermatophyta</taxon>
        <taxon>Magnoliopsida</taxon>
        <taxon>Liliopsida</taxon>
        <taxon>Zingiberales</taxon>
        <taxon>Musaceae</taxon>
        <taxon>Musa</taxon>
    </lineage>
</organism>
<feature type="region of interest" description="Disordered" evidence="1">
    <location>
        <begin position="1"/>
        <end position="36"/>
    </location>
</feature>
<proteinExistence type="predicted"/>
<protein>
    <submittedName>
        <fullName evidence="2">Uncharacterized protein</fullName>
    </submittedName>
</protein>
<keyword evidence="3" id="KW-1185">Reference proteome</keyword>
<name>A0A9E7JB14_9LILI</name>